<sequence length="112" mass="11794">MNKLVCAVLLAASFAAHSASWSWSSSGNSCAVSSNGSTTSSSKTENGQSSAICRFTGSEGSISLGDDKVELSDGVLKWNDKALPENYDSVEVQLRKSGDSVTLWIDEKEVAL</sequence>
<dbReference type="RefSeq" id="WP_007463326.1">
    <property type="nucleotide sequence ID" value="NZ_AMZO01000006.1"/>
</dbReference>
<dbReference type="PATRIC" id="fig|1056511.3.peg.1097"/>
<dbReference type="Proteomes" id="UP000011134">
    <property type="component" value="Unassembled WGS sequence"/>
</dbReference>
<organism evidence="3 4">
    <name type="scientific">Photobacterium marinum</name>
    <dbReference type="NCBI Taxonomy" id="1056511"/>
    <lineage>
        <taxon>Bacteria</taxon>
        <taxon>Pseudomonadati</taxon>
        <taxon>Pseudomonadota</taxon>
        <taxon>Gammaproteobacteria</taxon>
        <taxon>Vibrionales</taxon>
        <taxon>Vibrionaceae</taxon>
        <taxon>Photobacterium</taxon>
    </lineage>
</organism>
<feature type="signal peptide" evidence="2">
    <location>
        <begin position="1"/>
        <end position="18"/>
    </location>
</feature>
<proteinExistence type="predicted"/>
<evidence type="ECO:0000256" key="2">
    <source>
        <dbReference type="SAM" id="SignalP"/>
    </source>
</evidence>
<feature type="compositionally biased region" description="Low complexity" evidence="1">
    <location>
        <begin position="21"/>
        <end position="44"/>
    </location>
</feature>
<comment type="caution">
    <text evidence="3">The sequence shown here is derived from an EMBL/GenBank/DDBJ whole genome shotgun (WGS) entry which is preliminary data.</text>
</comment>
<reference evidence="3 4" key="1">
    <citation type="submission" date="2012-12" db="EMBL/GenBank/DDBJ databases">
        <title>Genome Assembly of Photobacterium sp. AK15.</title>
        <authorList>
            <person name="Khatri I."/>
            <person name="Vaidya B."/>
            <person name="Srinivas T.N.R."/>
            <person name="Subramanian S."/>
            <person name="Pinnaka A."/>
        </authorList>
    </citation>
    <scope>NUCLEOTIDE SEQUENCE [LARGE SCALE GENOMIC DNA]</scope>
    <source>
        <strain evidence="3 4">AK15</strain>
    </source>
</reference>
<keyword evidence="2" id="KW-0732">Signal</keyword>
<evidence type="ECO:0000313" key="3">
    <source>
        <dbReference type="EMBL" id="ELR66570.1"/>
    </source>
</evidence>
<gene>
    <name evidence="3" type="ORF">C942_04268</name>
</gene>
<accession>L8JCJ9</accession>
<evidence type="ECO:0000313" key="4">
    <source>
        <dbReference type="Proteomes" id="UP000011134"/>
    </source>
</evidence>
<feature type="region of interest" description="Disordered" evidence="1">
    <location>
        <begin position="21"/>
        <end position="49"/>
    </location>
</feature>
<dbReference type="EMBL" id="AMZO01000006">
    <property type="protein sequence ID" value="ELR66570.1"/>
    <property type="molecule type" value="Genomic_DNA"/>
</dbReference>
<evidence type="ECO:0000256" key="1">
    <source>
        <dbReference type="SAM" id="MobiDB-lite"/>
    </source>
</evidence>
<keyword evidence="4" id="KW-1185">Reference proteome</keyword>
<protein>
    <submittedName>
        <fullName evidence="3">Uncharacterized protein</fullName>
    </submittedName>
</protein>
<name>L8JCJ9_9GAMM</name>
<feature type="chain" id="PRO_5003993551" evidence="2">
    <location>
        <begin position="19"/>
        <end position="112"/>
    </location>
</feature>
<dbReference type="AlphaFoldDB" id="L8JCJ9"/>